<dbReference type="InterPro" id="IPR009057">
    <property type="entry name" value="Homeodomain-like_sf"/>
</dbReference>
<gene>
    <name evidence="2" type="ORF">DL240_05060</name>
</gene>
<dbReference type="Gene3D" id="1.10.10.60">
    <property type="entry name" value="Homeodomain-like"/>
    <property type="match status" value="1"/>
</dbReference>
<reference evidence="2 3" key="1">
    <citation type="submission" date="2018-05" db="EMBL/GenBank/DDBJ databases">
        <title>Lujinxingia marina gen. nov. sp. nov., a new facultative anaerobic member of the class Deltaproteobacteria, and proposal of Lujinxingaceae fam. nov.</title>
        <authorList>
            <person name="Li C.-M."/>
        </authorList>
    </citation>
    <scope>NUCLEOTIDE SEQUENCE [LARGE SCALE GENOMIC DNA]</scope>
    <source>
        <strain evidence="2 3">B210</strain>
    </source>
</reference>
<protein>
    <recommendedName>
        <fullName evidence="1">DNA binding HTH domain-containing protein</fullName>
    </recommendedName>
</protein>
<dbReference type="InterPro" id="IPR002197">
    <property type="entry name" value="HTH_Fis"/>
</dbReference>
<comment type="caution">
    <text evidence="2">The sequence shown here is derived from an EMBL/GenBank/DDBJ whole genome shotgun (WGS) entry which is preliminary data.</text>
</comment>
<dbReference type="Proteomes" id="UP000249169">
    <property type="component" value="Unassembled WGS sequence"/>
</dbReference>
<dbReference type="Pfam" id="PF02954">
    <property type="entry name" value="HTH_8"/>
    <property type="match status" value="1"/>
</dbReference>
<dbReference type="EMBL" id="QHKO01000002">
    <property type="protein sequence ID" value="RAL23988.1"/>
    <property type="molecule type" value="Genomic_DNA"/>
</dbReference>
<accession>A0A328CAL2</accession>
<evidence type="ECO:0000313" key="3">
    <source>
        <dbReference type="Proteomes" id="UP000249169"/>
    </source>
</evidence>
<sequence>MVPVTKDAFPEVSVDPEEALIEQIVAEGLSLTRFKKRLEMECIKRALEETGGNITRAAEILQMKRPRLSQIINSTPALTALKESLVG</sequence>
<dbReference type="SUPFAM" id="SSF46689">
    <property type="entry name" value="Homeodomain-like"/>
    <property type="match status" value="1"/>
</dbReference>
<dbReference type="GO" id="GO:0043565">
    <property type="term" value="F:sequence-specific DNA binding"/>
    <property type="evidence" value="ECO:0007669"/>
    <property type="project" value="InterPro"/>
</dbReference>
<name>A0A328CAL2_9DELT</name>
<evidence type="ECO:0000313" key="2">
    <source>
        <dbReference type="EMBL" id="RAL23988.1"/>
    </source>
</evidence>
<feature type="domain" description="DNA binding HTH" evidence="1">
    <location>
        <begin position="38"/>
        <end position="66"/>
    </location>
</feature>
<proteinExistence type="predicted"/>
<keyword evidence="3" id="KW-1185">Reference proteome</keyword>
<organism evidence="2 3">
    <name type="scientific">Lujinxingia litoralis</name>
    <dbReference type="NCBI Taxonomy" id="2211119"/>
    <lineage>
        <taxon>Bacteria</taxon>
        <taxon>Deltaproteobacteria</taxon>
        <taxon>Bradymonadales</taxon>
        <taxon>Lujinxingiaceae</taxon>
        <taxon>Lujinxingia</taxon>
    </lineage>
</organism>
<evidence type="ECO:0000259" key="1">
    <source>
        <dbReference type="Pfam" id="PF02954"/>
    </source>
</evidence>
<dbReference type="AlphaFoldDB" id="A0A328CAL2"/>